<keyword evidence="6 12" id="KW-0997">Cell inner membrane</keyword>
<feature type="transmembrane region" description="Helical" evidence="14">
    <location>
        <begin position="264"/>
        <end position="285"/>
    </location>
</feature>
<evidence type="ECO:0000256" key="10">
    <source>
        <dbReference type="ARBA" id="ARBA00023136"/>
    </source>
</evidence>
<evidence type="ECO:0000256" key="8">
    <source>
        <dbReference type="ARBA" id="ARBA00022692"/>
    </source>
</evidence>
<dbReference type="InterPro" id="IPR003838">
    <property type="entry name" value="ABC3_permease_C"/>
</dbReference>
<keyword evidence="7 12" id="KW-0132">Cell division</keyword>
<sequence>MAREKNNNSLSRPARVDRAAAGTTTPRAVQKTLASPTQGWLGSHARCLIESLGRLHRRWLASLLTALVIGISLALPTGLYVLVNNLDTLSQSWQRAVQASLYLDDDFNSNDGESLARRIAARDDVDGAHFVSADAGLAEFRKASGFGSALDALADNPLPAVVVVTPRPGLPSAAVGQLLDTLRQQPGVARAELDQAWLSRLYAILSLIERAAWVIGLLLAAAVLFIVGNTIRLDIENRREEIEVMKLLGASDAFIRRPFLYSGFWYGLIGAVLGLLLLAVCFVALADPLTTLTRSYDGALAVHGLGIGGVFTVLGVGIGLGWAGCVLTVNRRLAAIEPK</sequence>
<organism evidence="17 18">
    <name type="scientific">Salinisphaera aquimarina</name>
    <dbReference type="NCBI Taxonomy" id="2094031"/>
    <lineage>
        <taxon>Bacteria</taxon>
        <taxon>Pseudomonadati</taxon>
        <taxon>Pseudomonadota</taxon>
        <taxon>Gammaproteobacteria</taxon>
        <taxon>Salinisphaerales</taxon>
        <taxon>Salinisphaeraceae</taxon>
        <taxon>Salinisphaera</taxon>
    </lineage>
</organism>
<dbReference type="PIRSF" id="PIRSF003097">
    <property type="entry name" value="FtsX"/>
    <property type="match status" value="1"/>
</dbReference>
<evidence type="ECO:0000259" key="15">
    <source>
        <dbReference type="Pfam" id="PF02687"/>
    </source>
</evidence>
<dbReference type="Pfam" id="PF18075">
    <property type="entry name" value="FtsX_ECD"/>
    <property type="match status" value="1"/>
</dbReference>
<feature type="transmembrane region" description="Helical" evidence="14">
    <location>
        <begin position="59"/>
        <end position="83"/>
    </location>
</feature>
<feature type="transmembrane region" description="Helical" evidence="14">
    <location>
        <begin position="211"/>
        <end position="231"/>
    </location>
</feature>
<reference evidence="18" key="1">
    <citation type="journal article" date="2019" name="Int. J. Syst. Evol. Microbiol.">
        <title>The Global Catalogue of Microorganisms (GCM) 10K type strain sequencing project: providing services to taxonomists for standard genome sequencing and annotation.</title>
        <authorList>
            <consortium name="The Broad Institute Genomics Platform"/>
            <consortium name="The Broad Institute Genome Sequencing Center for Infectious Disease"/>
            <person name="Wu L."/>
            <person name="Ma J."/>
        </authorList>
    </citation>
    <scope>NUCLEOTIDE SEQUENCE [LARGE SCALE GENOMIC DNA]</scope>
    <source>
        <strain evidence="18">KCTC 52640</strain>
    </source>
</reference>
<dbReference type="InterPro" id="IPR047590">
    <property type="entry name" value="FtsX_proteobact-type"/>
</dbReference>
<feature type="transmembrane region" description="Helical" evidence="14">
    <location>
        <begin position="305"/>
        <end position="329"/>
    </location>
</feature>
<evidence type="ECO:0000313" key="18">
    <source>
        <dbReference type="Proteomes" id="UP001595462"/>
    </source>
</evidence>
<evidence type="ECO:0000256" key="5">
    <source>
        <dbReference type="ARBA" id="ARBA00022475"/>
    </source>
</evidence>
<dbReference type="PANTHER" id="PTHR47755">
    <property type="entry name" value="CELL DIVISION PROTEIN FTSX"/>
    <property type="match status" value="1"/>
</dbReference>
<keyword evidence="10 12" id="KW-0472">Membrane</keyword>
<evidence type="ECO:0000256" key="7">
    <source>
        <dbReference type="ARBA" id="ARBA00022618"/>
    </source>
</evidence>
<keyword evidence="8 14" id="KW-0812">Transmembrane</keyword>
<gene>
    <name evidence="17" type="primary">ftsX</name>
    <name evidence="17" type="ORF">ACFOSU_02130</name>
</gene>
<evidence type="ECO:0000256" key="3">
    <source>
        <dbReference type="ARBA" id="ARBA00011160"/>
    </source>
</evidence>
<keyword evidence="9 14" id="KW-1133">Transmembrane helix</keyword>
<evidence type="ECO:0000256" key="6">
    <source>
        <dbReference type="ARBA" id="ARBA00022519"/>
    </source>
</evidence>
<keyword evidence="5 12" id="KW-1003">Cell membrane</keyword>
<feature type="domain" description="FtsX extracellular" evidence="16">
    <location>
        <begin position="97"/>
        <end position="189"/>
    </location>
</feature>
<evidence type="ECO:0000256" key="14">
    <source>
        <dbReference type="SAM" id="Phobius"/>
    </source>
</evidence>
<dbReference type="EMBL" id="JBHRSS010000001">
    <property type="protein sequence ID" value="MFC3102684.1"/>
    <property type="molecule type" value="Genomic_DNA"/>
</dbReference>
<comment type="similarity">
    <text evidence="2 12">Belongs to the ABC-4 integral membrane protein family. FtsX subfamily.</text>
</comment>
<keyword evidence="18" id="KW-1185">Reference proteome</keyword>
<dbReference type="InterPro" id="IPR004513">
    <property type="entry name" value="FtsX"/>
</dbReference>
<evidence type="ECO:0000256" key="2">
    <source>
        <dbReference type="ARBA" id="ARBA00007379"/>
    </source>
</evidence>
<dbReference type="InterPro" id="IPR040690">
    <property type="entry name" value="FtsX_ECD"/>
</dbReference>
<dbReference type="NCBIfam" id="TIGR00439">
    <property type="entry name" value="FtsX_Gneg"/>
    <property type="match status" value="1"/>
</dbReference>
<comment type="subcellular location">
    <subcellularLocation>
        <location evidence="1">Cell inner membrane</location>
        <topology evidence="1">Multi-pass membrane protein</topology>
    </subcellularLocation>
</comment>
<name>A0ABV7EIZ0_9GAMM</name>
<evidence type="ECO:0000313" key="17">
    <source>
        <dbReference type="EMBL" id="MFC3102684.1"/>
    </source>
</evidence>
<protein>
    <recommendedName>
        <fullName evidence="4 12">Cell division protein FtsX</fullName>
    </recommendedName>
</protein>
<dbReference type="Gene3D" id="3.30.70.3040">
    <property type="match status" value="1"/>
</dbReference>
<comment type="caution">
    <text evidence="17">The sequence shown here is derived from an EMBL/GenBank/DDBJ whole genome shotgun (WGS) entry which is preliminary data.</text>
</comment>
<dbReference type="RefSeq" id="WP_380685983.1">
    <property type="nucleotide sequence ID" value="NZ_JBHRSS010000001.1"/>
</dbReference>
<evidence type="ECO:0000256" key="12">
    <source>
        <dbReference type="PIRNR" id="PIRNR003097"/>
    </source>
</evidence>
<evidence type="ECO:0000259" key="16">
    <source>
        <dbReference type="Pfam" id="PF18075"/>
    </source>
</evidence>
<comment type="function">
    <text evidence="12">Part of the ABC transporter FtsEX involved in cellular division.</text>
</comment>
<dbReference type="PANTHER" id="PTHR47755:SF1">
    <property type="entry name" value="CELL DIVISION PROTEIN FTSX"/>
    <property type="match status" value="1"/>
</dbReference>
<feature type="domain" description="ABC3 transporter permease C-terminal" evidence="15">
    <location>
        <begin position="214"/>
        <end position="332"/>
    </location>
</feature>
<feature type="region of interest" description="Disordered" evidence="13">
    <location>
        <begin position="1"/>
        <end position="28"/>
    </location>
</feature>
<proteinExistence type="inferred from homology"/>
<evidence type="ECO:0000256" key="9">
    <source>
        <dbReference type="ARBA" id="ARBA00022989"/>
    </source>
</evidence>
<dbReference type="Pfam" id="PF02687">
    <property type="entry name" value="FtsX"/>
    <property type="match status" value="1"/>
</dbReference>
<evidence type="ECO:0000256" key="4">
    <source>
        <dbReference type="ARBA" id="ARBA00021907"/>
    </source>
</evidence>
<evidence type="ECO:0000256" key="11">
    <source>
        <dbReference type="ARBA" id="ARBA00023306"/>
    </source>
</evidence>
<keyword evidence="11 12" id="KW-0131">Cell cycle</keyword>
<comment type="subunit">
    <text evidence="3">Forms a membrane-associated complex with FtsE.</text>
</comment>
<accession>A0ABV7EIZ0</accession>
<evidence type="ECO:0000256" key="13">
    <source>
        <dbReference type="SAM" id="MobiDB-lite"/>
    </source>
</evidence>
<dbReference type="Proteomes" id="UP001595462">
    <property type="component" value="Unassembled WGS sequence"/>
</dbReference>
<evidence type="ECO:0000256" key="1">
    <source>
        <dbReference type="ARBA" id="ARBA00004429"/>
    </source>
</evidence>